<reference evidence="5 6" key="1">
    <citation type="submission" date="2017-06" db="EMBL/GenBank/DDBJ databases">
        <authorList>
            <consortium name="Pathogen Informatics"/>
        </authorList>
    </citation>
    <scope>NUCLEOTIDE SEQUENCE [LARGE SCALE GENOMIC DNA]</scope>
    <source>
        <strain evidence="5 6">NCTC13788</strain>
    </source>
</reference>
<evidence type="ECO:0000256" key="2">
    <source>
        <dbReference type="ARBA" id="ARBA00009370"/>
    </source>
</evidence>
<feature type="transmembrane region" description="Helical" evidence="3">
    <location>
        <begin position="6"/>
        <end position="27"/>
    </location>
</feature>
<dbReference type="eggNOG" id="COG0681">
    <property type="taxonomic scope" value="Bacteria"/>
</dbReference>
<dbReference type="GO" id="GO:0005886">
    <property type="term" value="C:plasma membrane"/>
    <property type="evidence" value="ECO:0007669"/>
    <property type="project" value="UniProtKB-SubCell"/>
</dbReference>
<dbReference type="OrthoDB" id="9802919at2"/>
<proteinExistence type="inferred from homology"/>
<comment type="subcellular location">
    <subcellularLocation>
        <location evidence="1">Cell membrane</location>
        <topology evidence="1">Single-pass type II membrane protein</topology>
    </subcellularLocation>
    <subcellularLocation>
        <location evidence="3">Membrane</location>
        <topology evidence="3">Single-pass type II membrane protein</topology>
    </subcellularLocation>
</comment>
<keyword evidence="3" id="KW-0645">Protease</keyword>
<keyword evidence="3" id="KW-0812">Transmembrane</keyword>
<dbReference type="PANTHER" id="PTHR43390:SF1">
    <property type="entry name" value="CHLOROPLAST PROCESSING PEPTIDASE"/>
    <property type="match status" value="1"/>
</dbReference>
<evidence type="ECO:0000256" key="1">
    <source>
        <dbReference type="ARBA" id="ARBA00004401"/>
    </source>
</evidence>
<keyword evidence="3 5" id="KW-0378">Hydrolase</keyword>
<dbReference type="Gene3D" id="2.10.109.10">
    <property type="entry name" value="Umud Fragment, subunit A"/>
    <property type="match status" value="1"/>
</dbReference>
<dbReference type="InterPro" id="IPR019533">
    <property type="entry name" value="Peptidase_S26"/>
</dbReference>
<protein>
    <recommendedName>
        <fullName evidence="3">Signal peptidase I</fullName>
        <ecNumber evidence="3">3.4.21.89</ecNumber>
    </recommendedName>
</protein>
<dbReference type="GO" id="GO:0009003">
    <property type="term" value="F:signal peptidase activity"/>
    <property type="evidence" value="ECO:0007669"/>
    <property type="project" value="UniProtKB-EC"/>
</dbReference>
<dbReference type="STRING" id="1123308.GCA_000380085_00045"/>
<comment type="similarity">
    <text evidence="2 3">Belongs to the peptidase S26 family.</text>
</comment>
<dbReference type="Pfam" id="PF10502">
    <property type="entry name" value="Peptidase_S26"/>
    <property type="match status" value="1"/>
</dbReference>
<dbReference type="EC" id="3.4.21.89" evidence="3"/>
<accession>A0A239SQQ4</accession>
<dbReference type="PANTHER" id="PTHR43390">
    <property type="entry name" value="SIGNAL PEPTIDASE I"/>
    <property type="match status" value="1"/>
</dbReference>
<dbReference type="GO" id="GO:0004252">
    <property type="term" value="F:serine-type endopeptidase activity"/>
    <property type="evidence" value="ECO:0007669"/>
    <property type="project" value="InterPro"/>
</dbReference>
<organism evidence="5 6">
    <name type="scientific">Streptococcus merionis</name>
    <dbReference type="NCBI Taxonomy" id="400065"/>
    <lineage>
        <taxon>Bacteria</taxon>
        <taxon>Bacillati</taxon>
        <taxon>Bacillota</taxon>
        <taxon>Bacilli</taxon>
        <taxon>Lactobacillales</taxon>
        <taxon>Streptococcaceae</taxon>
        <taxon>Streptococcus</taxon>
    </lineage>
</organism>
<sequence>MVKRDLVKSIILVMVFVVALIGLRLYVFEPYTVTEQDANNVVRQGEMVVAFKTVKADYSDLVLYKVGGKKYIGRIIAKSGDSVTFMDDVLYLNNKVQEEPYIESLKATYHKQFVNGAYFTNDFSIETLTQTVDGTIPKRQYLILNDDRTNSADSRQHGLINQSDLIGVISFRLTPLSEFGFVDSV</sequence>
<dbReference type="EMBL" id="LT906439">
    <property type="protein sequence ID" value="SNU87579.1"/>
    <property type="molecule type" value="Genomic_DNA"/>
</dbReference>
<dbReference type="InterPro" id="IPR036286">
    <property type="entry name" value="LexA/Signal_pep-like_sf"/>
</dbReference>
<comment type="catalytic activity">
    <reaction evidence="3">
        <text>Cleavage of hydrophobic, N-terminal signal or leader sequences from secreted and periplasmic proteins.</text>
        <dbReference type="EC" id="3.4.21.89"/>
    </reaction>
</comment>
<gene>
    <name evidence="5" type="primary">spsB_2</name>
    <name evidence="5" type="ORF">SAMEA4412692_00702</name>
</gene>
<dbReference type="PRINTS" id="PR00727">
    <property type="entry name" value="LEADERPTASE"/>
</dbReference>
<dbReference type="InterPro" id="IPR000223">
    <property type="entry name" value="Pept_S26A_signal_pept_1"/>
</dbReference>
<name>A0A239SQQ4_9STRE</name>
<keyword evidence="3" id="KW-1133">Transmembrane helix</keyword>
<dbReference type="SUPFAM" id="SSF51306">
    <property type="entry name" value="LexA/Signal peptidase"/>
    <property type="match status" value="1"/>
</dbReference>
<dbReference type="GO" id="GO:0006465">
    <property type="term" value="P:signal peptide processing"/>
    <property type="evidence" value="ECO:0007669"/>
    <property type="project" value="InterPro"/>
</dbReference>
<feature type="domain" description="Peptidase S26" evidence="4">
    <location>
        <begin position="10"/>
        <end position="173"/>
    </location>
</feature>
<dbReference type="AlphaFoldDB" id="A0A239SQQ4"/>
<dbReference type="Proteomes" id="UP000215185">
    <property type="component" value="Chromosome 1"/>
</dbReference>
<dbReference type="NCBIfam" id="TIGR02227">
    <property type="entry name" value="sigpep_I_bact"/>
    <property type="match status" value="1"/>
</dbReference>
<dbReference type="KEGG" id="smen:SAMEA4412692_0702"/>
<evidence type="ECO:0000259" key="4">
    <source>
        <dbReference type="Pfam" id="PF10502"/>
    </source>
</evidence>
<dbReference type="RefSeq" id="WP_018372598.1">
    <property type="nucleotide sequence ID" value="NZ_LT906439.1"/>
</dbReference>
<evidence type="ECO:0000313" key="6">
    <source>
        <dbReference type="Proteomes" id="UP000215185"/>
    </source>
</evidence>
<evidence type="ECO:0000313" key="5">
    <source>
        <dbReference type="EMBL" id="SNU87579.1"/>
    </source>
</evidence>
<keyword evidence="3" id="KW-0472">Membrane</keyword>
<keyword evidence="6" id="KW-1185">Reference proteome</keyword>
<evidence type="ECO:0000256" key="3">
    <source>
        <dbReference type="RuleBase" id="RU362042"/>
    </source>
</evidence>